<evidence type="ECO:0000256" key="1">
    <source>
        <dbReference type="SAM" id="MobiDB-lite"/>
    </source>
</evidence>
<gene>
    <name evidence="2" type="ORF">PTTW11_00030</name>
</gene>
<proteinExistence type="predicted"/>
<dbReference type="Proteomes" id="UP000472372">
    <property type="component" value="Chromosome 1"/>
</dbReference>
<dbReference type="EMBL" id="HG992977">
    <property type="protein sequence ID" value="CAE6995034.1"/>
    <property type="molecule type" value="Genomic_DNA"/>
</dbReference>
<protein>
    <submittedName>
        <fullName evidence="2">Uncharacterized protein</fullName>
    </submittedName>
</protein>
<name>A0A6S6V7J4_9PLEO</name>
<feature type="compositionally biased region" description="Basic and acidic residues" evidence="1">
    <location>
        <begin position="241"/>
        <end position="253"/>
    </location>
</feature>
<sequence>MAFGGVKTYQFAATEQECAMLRTVRNAERGIASANLPKTLELSVKDQDGRFLGSCTIETRDMMKDFVSAGAGFCEALIKNSVGTRAPVELDVVYSESATQTQEIAVVAPDLKSVVREISWEQIREAKIPACVKEITFTMDDKVLTPDYREELQSEYPGVAILTPGMKLEEEMAQRVLEQAKPKGVTEMIIELDEAEIAQNPLLNKMMRDRYPWATIEASPSSSISRRRTPRTPESRPSSPRRPDPLEHLKDLADYAVGPGPPTDEEFGYRFAIGKEWDTLSYPRKLEIAHARAIQHHHGKVADGPGCSHCVDNGYQCKVYLPQLCNLSHIAFGQSCQHCRLQGVRCNLPAATRERMPISTAPAALRVDTQNVPSFSSREMIYTPPPTTRSNTPKPSLVSRITNAISSDPIAATACNFYTSRDILSFADEINYPIPGKARNVIATMYGKLWKNLETEPYGKRFINLMLHYENLVTLYILTYLRQEYDLAFLVLLRFQHTNCNKPCQLPEVEGVLPLFEWLPADAPLRQWVAILFATRWTSNHMEKMEMQVRDDERDEALRDFVSQVAIVKGSSDRQNIHALQMRWCEVHSHELGSRDFDECERMEESLEEIGTTVVRREDDGRVTRGSSPGAGSSATAGSPVSGFKRRADDDASQRPFKRRGSARGRARGGRGRGRGDSMRWED</sequence>
<feature type="compositionally biased region" description="Basic residues" evidence="1">
    <location>
        <begin position="656"/>
        <end position="673"/>
    </location>
</feature>
<evidence type="ECO:0000313" key="2">
    <source>
        <dbReference type="EMBL" id="CAE6995034.1"/>
    </source>
</evidence>
<dbReference type="AlphaFoldDB" id="A0A6S6V7J4"/>
<evidence type="ECO:0000313" key="3">
    <source>
        <dbReference type="Proteomes" id="UP000472372"/>
    </source>
</evidence>
<organism evidence="2 3">
    <name type="scientific">Pyrenophora teres f. teres</name>
    <dbReference type="NCBI Taxonomy" id="97479"/>
    <lineage>
        <taxon>Eukaryota</taxon>
        <taxon>Fungi</taxon>
        <taxon>Dikarya</taxon>
        <taxon>Ascomycota</taxon>
        <taxon>Pezizomycotina</taxon>
        <taxon>Dothideomycetes</taxon>
        <taxon>Pleosporomycetidae</taxon>
        <taxon>Pleosporales</taxon>
        <taxon>Pleosporineae</taxon>
        <taxon>Pleosporaceae</taxon>
        <taxon>Pyrenophora</taxon>
    </lineage>
</organism>
<feature type="region of interest" description="Disordered" evidence="1">
    <location>
        <begin position="218"/>
        <end position="257"/>
    </location>
</feature>
<feature type="compositionally biased region" description="Low complexity" evidence="1">
    <location>
        <begin position="626"/>
        <end position="643"/>
    </location>
</feature>
<reference evidence="2" key="1">
    <citation type="submission" date="2021-02" db="EMBL/GenBank/DDBJ databases">
        <authorList>
            <person name="Syme A R."/>
            <person name="Syme A R."/>
            <person name="Moolhuijzen P."/>
        </authorList>
    </citation>
    <scope>NUCLEOTIDE SEQUENCE</scope>
    <source>
        <strain evidence="2">W1-1</strain>
    </source>
</reference>
<accession>A0A6S6V7J4</accession>
<feature type="region of interest" description="Disordered" evidence="1">
    <location>
        <begin position="610"/>
        <end position="683"/>
    </location>
</feature>
<feature type="compositionally biased region" description="Basic and acidic residues" evidence="1">
    <location>
        <begin position="674"/>
        <end position="683"/>
    </location>
</feature>